<evidence type="ECO:0000256" key="2">
    <source>
        <dbReference type="ARBA" id="ARBA00023015"/>
    </source>
</evidence>
<proteinExistence type="inferred from homology"/>
<evidence type="ECO:0000313" key="7">
    <source>
        <dbReference type="Proteomes" id="UP000410984"/>
    </source>
</evidence>
<dbReference type="AlphaFoldDB" id="A0A509ECT0"/>
<dbReference type="Gene3D" id="3.40.190.290">
    <property type="match status" value="1"/>
</dbReference>
<dbReference type="Pfam" id="PF00126">
    <property type="entry name" value="HTH_1"/>
    <property type="match status" value="1"/>
</dbReference>
<evidence type="ECO:0000259" key="5">
    <source>
        <dbReference type="PROSITE" id="PS50931"/>
    </source>
</evidence>
<dbReference type="GO" id="GO:0006351">
    <property type="term" value="P:DNA-templated transcription"/>
    <property type="evidence" value="ECO:0007669"/>
    <property type="project" value="TreeGrafter"/>
</dbReference>
<dbReference type="RefSeq" id="WP_142582873.1">
    <property type="nucleotide sequence ID" value="NZ_CABFPH010000022.1"/>
</dbReference>
<reference evidence="6 7" key="1">
    <citation type="submission" date="2019-06" db="EMBL/GenBank/DDBJ databases">
        <authorList>
            <person name="Rodrigo-Torres L."/>
            <person name="Arahal R. D."/>
            <person name="Lucena T."/>
        </authorList>
    </citation>
    <scope>NUCLEOTIDE SEQUENCE [LARGE SCALE GENOMIC DNA]</scope>
    <source>
        <strain evidence="6 7">SB0023/3</strain>
    </source>
</reference>
<keyword evidence="2" id="KW-0805">Transcription regulation</keyword>
<dbReference type="SUPFAM" id="SSF53850">
    <property type="entry name" value="Periplasmic binding protein-like II"/>
    <property type="match status" value="1"/>
</dbReference>
<dbReference type="InterPro" id="IPR000847">
    <property type="entry name" value="LysR_HTH_N"/>
</dbReference>
<keyword evidence="7" id="KW-1185">Reference proteome</keyword>
<dbReference type="PROSITE" id="PS50931">
    <property type="entry name" value="HTH_LYSR"/>
    <property type="match status" value="1"/>
</dbReference>
<dbReference type="InterPro" id="IPR036390">
    <property type="entry name" value="WH_DNA-bd_sf"/>
</dbReference>
<dbReference type="CDD" id="cd08422">
    <property type="entry name" value="PBP2_CrgA_like"/>
    <property type="match status" value="1"/>
</dbReference>
<accession>A0A509ECT0</accession>
<gene>
    <name evidence="6" type="primary">dmlR_3</name>
    <name evidence="6" type="ORF">MET9862_02026</name>
</gene>
<evidence type="ECO:0000256" key="3">
    <source>
        <dbReference type="ARBA" id="ARBA00023125"/>
    </source>
</evidence>
<name>A0A509ECT0_9HYPH</name>
<evidence type="ECO:0000256" key="4">
    <source>
        <dbReference type="ARBA" id="ARBA00023163"/>
    </source>
</evidence>
<dbReference type="GO" id="GO:0043565">
    <property type="term" value="F:sequence-specific DNA binding"/>
    <property type="evidence" value="ECO:0007669"/>
    <property type="project" value="TreeGrafter"/>
</dbReference>
<dbReference type="Gene3D" id="1.10.10.10">
    <property type="entry name" value="Winged helix-like DNA-binding domain superfamily/Winged helix DNA-binding domain"/>
    <property type="match status" value="1"/>
</dbReference>
<evidence type="ECO:0000313" key="6">
    <source>
        <dbReference type="EMBL" id="VUD71444.1"/>
    </source>
</evidence>
<dbReference type="PANTHER" id="PTHR30537">
    <property type="entry name" value="HTH-TYPE TRANSCRIPTIONAL REGULATOR"/>
    <property type="match status" value="1"/>
</dbReference>
<dbReference type="EMBL" id="CABFPH010000022">
    <property type="protein sequence ID" value="VUD71444.1"/>
    <property type="molecule type" value="Genomic_DNA"/>
</dbReference>
<dbReference type="FunFam" id="1.10.10.10:FF:000001">
    <property type="entry name" value="LysR family transcriptional regulator"/>
    <property type="match status" value="1"/>
</dbReference>
<comment type="similarity">
    <text evidence="1">Belongs to the LysR transcriptional regulatory family.</text>
</comment>
<protein>
    <submittedName>
        <fullName evidence="6">HTH-type transcriptional regulator DmlR</fullName>
    </submittedName>
</protein>
<dbReference type="PANTHER" id="PTHR30537:SF5">
    <property type="entry name" value="HTH-TYPE TRANSCRIPTIONAL ACTIVATOR TTDR-RELATED"/>
    <property type="match status" value="1"/>
</dbReference>
<feature type="domain" description="HTH lysR-type" evidence="5">
    <location>
        <begin position="7"/>
        <end position="62"/>
    </location>
</feature>
<dbReference type="InterPro" id="IPR036388">
    <property type="entry name" value="WH-like_DNA-bd_sf"/>
</dbReference>
<dbReference type="InterPro" id="IPR005119">
    <property type="entry name" value="LysR_subst-bd"/>
</dbReference>
<sequence length="313" mass="34273">MSHPQVLRDLALFVEVAKRKSFSRAADALDMPISSLSRRITQFEATIGVRLLDRTTRKLALTAYGEAYLVQATRVVEDAQRSFEDLVAQAKGPSGQLTVAAPTDFWVTRHLSAIASDFAQQHEQVHVHLDLRSAAVDLIQESYDLAICTEVPREASVIVRKVGSIENGLFAAPDYLRAHGRPDHPGSLSRHEILLSAPSAAWLLSRGKEIHTAQVSGRLSCNSLSLIRHLALAGRGIAALSLNDVERDLEAGRLERILADWATPATDVFVVTTSRLVPAKVRCFIDFLVPRLGTAFGESRRASDPVMRRAEAG</sequence>
<evidence type="ECO:0000256" key="1">
    <source>
        <dbReference type="ARBA" id="ARBA00009437"/>
    </source>
</evidence>
<keyword evidence="4" id="KW-0804">Transcription</keyword>
<dbReference type="OrthoDB" id="9786526at2"/>
<dbReference type="GO" id="GO:0003700">
    <property type="term" value="F:DNA-binding transcription factor activity"/>
    <property type="evidence" value="ECO:0007669"/>
    <property type="project" value="InterPro"/>
</dbReference>
<dbReference type="InterPro" id="IPR058163">
    <property type="entry name" value="LysR-type_TF_proteobact-type"/>
</dbReference>
<dbReference type="SUPFAM" id="SSF46785">
    <property type="entry name" value="Winged helix' DNA-binding domain"/>
    <property type="match status" value="1"/>
</dbReference>
<keyword evidence="3" id="KW-0238">DNA-binding</keyword>
<organism evidence="6 7">
    <name type="scientific">Methylobacterium symbioticum</name>
    <dbReference type="NCBI Taxonomy" id="2584084"/>
    <lineage>
        <taxon>Bacteria</taxon>
        <taxon>Pseudomonadati</taxon>
        <taxon>Pseudomonadota</taxon>
        <taxon>Alphaproteobacteria</taxon>
        <taxon>Hyphomicrobiales</taxon>
        <taxon>Methylobacteriaceae</taxon>
        <taxon>Methylobacterium</taxon>
    </lineage>
</organism>
<dbReference type="Pfam" id="PF03466">
    <property type="entry name" value="LysR_substrate"/>
    <property type="match status" value="1"/>
</dbReference>
<dbReference type="Proteomes" id="UP000410984">
    <property type="component" value="Unassembled WGS sequence"/>
</dbReference>